<dbReference type="GeneID" id="108670185"/>
<dbReference type="PROSITE" id="PS00108">
    <property type="entry name" value="PROTEIN_KINASE_ST"/>
    <property type="match status" value="1"/>
</dbReference>
<dbReference type="GO" id="GO:0005524">
    <property type="term" value="F:ATP binding"/>
    <property type="evidence" value="ECO:0007669"/>
    <property type="project" value="UniProtKB-UniRule"/>
</dbReference>
<dbReference type="RefSeq" id="XP_018013135.1">
    <property type="nucleotide sequence ID" value="XM_018157646.2"/>
</dbReference>
<feature type="compositionally biased region" description="Polar residues" evidence="13">
    <location>
        <begin position="803"/>
        <end position="816"/>
    </location>
</feature>
<evidence type="ECO:0000256" key="9">
    <source>
        <dbReference type="ARBA" id="ARBA00022777"/>
    </source>
</evidence>
<dbReference type="Pfam" id="PF00433">
    <property type="entry name" value="Pkinase_C"/>
    <property type="match status" value="1"/>
</dbReference>
<evidence type="ECO:0000256" key="3">
    <source>
        <dbReference type="ARBA" id="ARBA00022527"/>
    </source>
</evidence>
<feature type="region of interest" description="Disordered" evidence="13">
    <location>
        <begin position="278"/>
        <end position="322"/>
    </location>
</feature>
<dbReference type="PANTHER" id="PTHR24351">
    <property type="entry name" value="RIBOSOMAL PROTEIN S6 KINASE"/>
    <property type="match status" value="1"/>
</dbReference>
<keyword evidence="11 12" id="KW-0067">ATP-binding</keyword>
<evidence type="ECO:0000313" key="18">
    <source>
        <dbReference type="RefSeq" id="XP_018013135.1"/>
    </source>
</evidence>
<feature type="compositionally biased region" description="Polar residues" evidence="13">
    <location>
        <begin position="571"/>
        <end position="580"/>
    </location>
</feature>
<feature type="compositionally biased region" description="Basic and acidic residues" evidence="13">
    <location>
        <begin position="617"/>
        <end position="627"/>
    </location>
</feature>
<dbReference type="OrthoDB" id="63267at2759"/>
<dbReference type="InterPro" id="IPR017441">
    <property type="entry name" value="Protein_kinase_ATP_BS"/>
</dbReference>
<dbReference type="FunFam" id="1.10.510.10:FF:000048">
    <property type="entry name" value="Protein kinase C"/>
    <property type="match status" value="1"/>
</dbReference>
<dbReference type="InterPro" id="IPR034659">
    <property type="entry name" value="Atypical_PKC"/>
</dbReference>
<dbReference type="CDD" id="cd20794">
    <property type="entry name" value="C1_aPKC"/>
    <property type="match status" value="1"/>
</dbReference>
<feature type="region of interest" description="Disordered" evidence="13">
    <location>
        <begin position="547"/>
        <end position="581"/>
    </location>
</feature>
<dbReference type="GO" id="GO:0007163">
    <property type="term" value="P:establishment or maintenance of cell polarity"/>
    <property type="evidence" value="ECO:0007669"/>
    <property type="project" value="InterPro"/>
</dbReference>
<comment type="similarity">
    <text evidence="1">Belongs to the protein kinase superfamily. AGC Ser/Thr protein kinase family. PKC subfamily.</text>
</comment>
<dbReference type="CTD" id="47594"/>
<dbReference type="PROSITE" id="PS51285">
    <property type="entry name" value="AGC_KINASE_CTER"/>
    <property type="match status" value="1"/>
</dbReference>
<dbReference type="SUPFAM" id="SSF57889">
    <property type="entry name" value="Cysteine-rich domain"/>
    <property type="match status" value="1"/>
</dbReference>
<evidence type="ECO:0000256" key="7">
    <source>
        <dbReference type="ARBA" id="ARBA00022741"/>
    </source>
</evidence>
<evidence type="ECO:0000256" key="2">
    <source>
        <dbReference type="ARBA" id="ARBA00012429"/>
    </source>
</evidence>
<keyword evidence="6" id="KW-0479">Metal-binding</keyword>
<dbReference type="PROSITE" id="PS50011">
    <property type="entry name" value="PROTEIN_KINASE_DOM"/>
    <property type="match status" value="1"/>
</dbReference>
<evidence type="ECO:0000313" key="17">
    <source>
        <dbReference type="Proteomes" id="UP000694843"/>
    </source>
</evidence>
<evidence type="ECO:0000256" key="13">
    <source>
        <dbReference type="SAM" id="MobiDB-lite"/>
    </source>
</evidence>
<protein>
    <recommendedName>
        <fullName evidence="2">protein kinase C</fullName>
        <ecNumber evidence="2">2.7.11.13</ecNumber>
    </recommendedName>
</protein>
<keyword evidence="4" id="KW-0597">Phosphoprotein</keyword>
<keyword evidence="7 12" id="KW-0547">Nucleotide-binding</keyword>
<keyword evidence="5" id="KW-0808">Transferase</keyword>
<evidence type="ECO:0000259" key="15">
    <source>
        <dbReference type="PROSITE" id="PS50081"/>
    </source>
</evidence>
<dbReference type="InterPro" id="IPR046349">
    <property type="entry name" value="C1-like_sf"/>
</dbReference>
<evidence type="ECO:0000256" key="8">
    <source>
        <dbReference type="ARBA" id="ARBA00022771"/>
    </source>
</evidence>
<feature type="compositionally biased region" description="Low complexity" evidence="13">
    <location>
        <begin position="393"/>
        <end position="409"/>
    </location>
</feature>
<feature type="compositionally biased region" description="Polar residues" evidence="13">
    <location>
        <begin position="493"/>
        <end position="517"/>
    </location>
</feature>
<feature type="compositionally biased region" description="Polar residues" evidence="13">
    <location>
        <begin position="239"/>
        <end position="256"/>
    </location>
</feature>
<dbReference type="Pfam" id="PF00069">
    <property type="entry name" value="Pkinase"/>
    <property type="match status" value="1"/>
</dbReference>
<evidence type="ECO:0000256" key="10">
    <source>
        <dbReference type="ARBA" id="ARBA00022833"/>
    </source>
</evidence>
<feature type="region of interest" description="Disordered" evidence="13">
    <location>
        <begin position="615"/>
        <end position="642"/>
    </location>
</feature>
<dbReference type="EC" id="2.7.11.13" evidence="2"/>
<gene>
    <name evidence="18" type="primary">LOC108670185</name>
</gene>
<feature type="compositionally biased region" description="Polar residues" evidence="13">
    <location>
        <begin position="281"/>
        <end position="305"/>
    </location>
</feature>
<feature type="region of interest" description="Disordered" evidence="13">
    <location>
        <begin position="803"/>
        <end position="824"/>
    </location>
</feature>
<feature type="compositionally biased region" description="Polar residues" evidence="13">
    <location>
        <begin position="128"/>
        <end position="148"/>
    </location>
</feature>
<feature type="compositionally biased region" description="Polar residues" evidence="13">
    <location>
        <begin position="312"/>
        <end position="322"/>
    </location>
</feature>
<proteinExistence type="inferred from homology"/>
<feature type="compositionally biased region" description="Basic and acidic residues" evidence="13">
    <location>
        <begin position="362"/>
        <end position="371"/>
    </location>
</feature>
<feature type="region of interest" description="Disordered" evidence="13">
    <location>
        <begin position="654"/>
        <end position="694"/>
    </location>
</feature>
<evidence type="ECO:0000259" key="16">
    <source>
        <dbReference type="PROSITE" id="PS51285"/>
    </source>
</evidence>
<evidence type="ECO:0000256" key="11">
    <source>
        <dbReference type="ARBA" id="ARBA00022840"/>
    </source>
</evidence>
<dbReference type="InterPro" id="IPR000719">
    <property type="entry name" value="Prot_kinase_dom"/>
</dbReference>
<dbReference type="SMART" id="SM00220">
    <property type="entry name" value="S_TKc"/>
    <property type="match status" value="1"/>
</dbReference>
<sequence length="1235" mass="138063">MYGGRKPRSGHPVAHNRHITGHWQMRTDSHGSKNCETYSQVESLLVRDEKYIGEGTQYYPPIDDNGYPLAEKNKKHHEAEKLGIPYPAHIDETCLSVRRTRKNSISATAGAASQNLVKIKENARPANERTTSGTIQIHNGQSPLTNQNITKKLLGDPCLRKKSLPTLNHVPISNDMLESNAVLEFKSEMFNTSEGVPLRCDGSCTNDIHNFACRRSSSLLVHFHCDTKLSDLDEHDGNSLPTEVTDSERTSSSVGSAYSCEKETDVISSDYLTTDKKDTLSPHQCSEVKQSNSVPKKQNVVSSKTASKDARNSSLKRTVKPSTALSDTVDFPVAETSHFGDSTFYLAREGHGAPNTSSDSIAEDRTRESVSKKKKYRKFSHFVSQNLFDGCYSPSSSSSVASRTRTSVSQLPKCNDNPSNVVLVHDQNLPIGHISSSTHLPDILTPTRLPNSDSRSTSAPPEKLLAKDPLHGLSPGNSNKSMTPARDSREKSSGSCDSPSSVHSSKQNHRAPTQDINYNEEENKSPSSKPIILPVKSPNLISRFIKKISSPSQPPQSSPVSNKSRRASPNLKASDSTPVTTLRRFKSVDDLDALQPTTKNEENLKSKILTPKVDNNLLRDPKKHLQDARAINKNPKREYSSSWKRAQAKLRKHQSAKYGSLDSSILQSERDGRLAPDKPFTSNTLPSQKYKPSKINTIRRRSSKKSLPPVNIRTISRTGTKYRSIYRRGARRWRKLYKVNGHIYQAKRFNRRASCAFCQDRIWGLGRQGFKCTQCKLLVHKKCSKLQTRPCNDHHLDTSTDTVLSNDSVLTPSERGSVTHGRHRASVASSIAGNSVSRASVAGVPTALAATAVAEQQDLNNAEVTEEAAVEMPPGEPMVQSPSTAGQYSLADFELLRVIGRGSYAKVLMVELKRTGRIYAMKVIKKTLVTDDEDIDWVQTEKHVFETASNHPFLVGLHSCFQTPSRLFFVIEFVRGGDLMFHMQRQRRLHEEHARFYAAEICLALNFLHEKGIIYRDLKLDNVLLDHEGHIKLTDYGMCKEGIRPGDTTSTFCGTPNYIAPEILQGVEYSFSVDWWALGVLLYEMLAGKSPFDIVGASDNPDFNTEDYLFQVILERPIRIPRSLSVKAASILKGFLNKNPSDRLGCHPETGFTDIIGHPFFRTIDWELLEARQISPPYRPALKDERDYAQFDPCFTREPIEFSFVDQRDIDNIDQSEFEGFEYVNPLLMSMEDCV</sequence>
<name>A0A8B7NHM2_HYAAZ</name>
<dbReference type="Pfam" id="PF00130">
    <property type="entry name" value="C1_1"/>
    <property type="match status" value="1"/>
</dbReference>
<dbReference type="Proteomes" id="UP000694843">
    <property type="component" value="Unplaced"/>
</dbReference>
<evidence type="ECO:0000256" key="6">
    <source>
        <dbReference type="ARBA" id="ARBA00022723"/>
    </source>
</evidence>
<accession>A0A8B7NHM2</accession>
<evidence type="ECO:0000259" key="14">
    <source>
        <dbReference type="PROSITE" id="PS50011"/>
    </source>
</evidence>
<dbReference type="Gene3D" id="1.10.510.10">
    <property type="entry name" value="Transferase(Phosphotransferase) domain 1"/>
    <property type="match status" value="1"/>
</dbReference>
<dbReference type="CDD" id="cd05588">
    <property type="entry name" value="STKc_aPKC"/>
    <property type="match status" value="1"/>
</dbReference>
<dbReference type="InterPro" id="IPR020454">
    <property type="entry name" value="DAG/PE-bd"/>
</dbReference>
<feature type="region of interest" description="Disordered" evidence="13">
    <location>
        <begin position="232"/>
        <end position="258"/>
    </location>
</feature>
<evidence type="ECO:0000256" key="4">
    <source>
        <dbReference type="ARBA" id="ARBA00022553"/>
    </source>
</evidence>
<feature type="region of interest" description="Disordered" evidence="13">
    <location>
        <begin position="350"/>
        <end position="375"/>
    </location>
</feature>
<feature type="domain" description="Phorbol-ester/DAG-type" evidence="15">
    <location>
        <begin position="741"/>
        <end position="791"/>
    </location>
</feature>
<dbReference type="GO" id="GO:0004697">
    <property type="term" value="F:diacylglycerol-dependent serine/threonine kinase activity"/>
    <property type="evidence" value="ECO:0007669"/>
    <property type="project" value="UniProtKB-EC"/>
</dbReference>
<dbReference type="PROSITE" id="PS50081">
    <property type="entry name" value="ZF_DAG_PE_2"/>
    <property type="match status" value="1"/>
</dbReference>
<dbReference type="PRINTS" id="PR00008">
    <property type="entry name" value="DAGPEDOMAIN"/>
</dbReference>
<feature type="domain" description="Protein kinase" evidence="14">
    <location>
        <begin position="893"/>
        <end position="1161"/>
    </location>
</feature>
<dbReference type="InterPro" id="IPR008271">
    <property type="entry name" value="Ser/Thr_kinase_AS"/>
</dbReference>
<feature type="region of interest" description="Disordered" evidence="13">
    <location>
        <begin position="124"/>
        <end position="148"/>
    </location>
</feature>
<dbReference type="PROSITE" id="PS00107">
    <property type="entry name" value="PROTEIN_KINASE_ATP"/>
    <property type="match status" value="1"/>
</dbReference>
<dbReference type="InterPro" id="IPR002219">
    <property type="entry name" value="PKC_DAG/PE"/>
</dbReference>
<dbReference type="SUPFAM" id="SSF56112">
    <property type="entry name" value="Protein kinase-like (PK-like)"/>
    <property type="match status" value="1"/>
</dbReference>
<dbReference type="InterPro" id="IPR000961">
    <property type="entry name" value="AGC-kinase_C"/>
</dbReference>
<dbReference type="FunFam" id="3.30.200.20:FF:000070">
    <property type="entry name" value="Protein kinase C"/>
    <property type="match status" value="1"/>
</dbReference>
<feature type="region of interest" description="Disordered" evidence="13">
    <location>
        <begin position="392"/>
        <end position="418"/>
    </location>
</feature>
<feature type="region of interest" description="Disordered" evidence="13">
    <location>
        <begin position="434"/>
        <end position="534"/>
    </location>
</feature>
<keyword evidence="10" id="KW-0862">Zinc</keyword>
<dbReference type="SMART" id="SM00133">
    <property type="entry name" value="S_TK_X"/>
    <property type="match status" value="1"/>
</dbReference>
<reference evidence="18" key="1">
    <citation type="submission" date="2025-08" db="UniProtKB">
        <authorList>
            <consortium name="RefSeq"/>
        </authorList>
    </citation>
    <scope>IDENTIFICATION</scope>
    <source>
        <tissue evidence="18">Whole organism</tissue>
    </source>
</reference>
<evidence type="ECO:0000256" key="1">
    <source>
        <dbReference type="ARBA" id="ARBA00005490"/>
    </source>
</evidence>
<keyword evidence="17" id="KW-1185">Reference proteome</keyword>
<dbReference type="SMART" id="SM00109">
    <property type="entry name" value="C1"/>
    <property type="match status" value="1"/>
</dbReference>
<dbReference type="Gene3D" id="3.30.200.20">
    <property type="entry name" value="Phosphorylase Kinase, domain 1"/>
    <property type="match status" value="1"/>
</dbReference>
<organism evidence="17 18">
    <name type="scientific">Hyalella azteca</name>
    <name type="common">Amphipod</name>
    <dbReference type="NCBI Taxonomy" id="294128"/>
    <lineage>
        <taxon>Eukaryota</taxon>
        <taxon>Metazoa</taxon>
        <taxon>Ecdysozoa</taxon>
        <taxon>Arthropoda</taxon>
        <taxon>Crustacea</taxon>
        <taxon>Multicrustacea</taxon>
        <taxon>Malacostraca</taxon>
        <taxon>Eumalacostraca</taxon>
        <taxon>Peracarida</taxon>
        <taxon>Amphipoda</taxon>
        <taxon>Senticaudata</taxon>
        <taxon>Talitrida</taxon>
        <taxon>Talitroidea</taxon>
        <taxon>Hyalellidae</taxon>
        <taxon>Hyalella</taxon>
    </lineage>
</organism>
<feature type="compositionally biased region" description="Polar residues" evidence="13">
    <location>
        <begin position="448"/>
        <end position="459"/>
    </location>
</feature>
<keyword evidence="8" id="KW-0863">Zinc-finger</keyword>
<dbReference type="GO" id="GO:0008270">
    <property type="term" value="F:zinc ion binding"/>
    <property type="evidence" value="ECO:0007669"/>
    <property type="project" value="UniProtKB-KW"/>
</dbReference>
<evidence type="ECO:0000256" key="12">
    <source>
        <dbReference type="PROSITE-ProRule" id="PRU10141"/>
    </source>
</evidence>
<evidence type="ECO:0000256" key="5">
    <source>
        <dbReference type="ARBA" id="ARBA00022679"/>
    </source>
</evidence>
<keyword evidence="9" id="KW-0418">Kinase</keyword>
<feature type="domain" description="AGC-kinase C-terminal" evidence="16">
    <location>
        <begin position="1162"/>
        <end position="1233"/>
    </location>
</feature>
<dbReference type="PROSITE" id="PS00479">
    <property type="entry name" value="ZF_DAG_PE_1"/>
    <property type="match status" value="1"/>
</dbReference>
<keyword evidence="3" id="KW-0723">Serine/threonine-protein kinase</keyword>
<dbReference type="InterPro" id="IPR011009">
    <property type="entry name" value="Kinase-like_dom_sf"/>
</dbReference>
<dbReference type="InterPro" id="IPR017892">
    <property type="entry name" value="Pkinase_C"/>
</dbReference>
<dbReference type="FunFam" id="3.30.60.20:FF:000012">
    <property type="entry name" value="Protein kinase C"/>
    <property type="match status" value="1"/>
</dbReference>
<dbReference type="Gene3D" id="3.30.60.20">
    <property type="match status" value="1"/>
</dbReference>
<feature type="binding site" evidence="12">
    <location>
        <position position="926"/>
    </location>
    <ligand>
        <name>ATP</name>
        <dbReference type="ChEBI" id="CHEBI:30616"/>
    </ligand>
</feature>
<dbReference type="AlphaFoldDB" id="A0A8B7NHM2"/>